<evidence type="ECO:0000259" key="3">
    <source>
        <dbReference type="PROSITE" id="PS51186"/>
    </source>
</evidence>
<evidence type="ECO:0000313" key="4">
    <source>
        <dbReference type="EMBL" id="SOC23132.1"/>
    </source>
</evidence>
<dbReference type="CDD" id="cd04301">
    <property type="entry name" value="NAT_SF"/>
    <property type="match status" value="1"/>
</dbReference>
<dbReference type="InterPro" id="IPR051556">
    <property type="entry name" value="N-term/lysine_N-AcTrnsfr"/>
</dbReference>
<sequence>MCTKSSRGLGVGTKLLNFAEQVAQKKDFSKISLNVEIGKDQARNLYERNGYIITEPWTIIGEPFYHMVKTIK</sequence>
<dbReference type="InterPro" id="IPR000182">
    <property type="entry name" value="GNAT_dom"/>
</dbReference>
<dbReference type="PROSITE" id="PS51186">
    <property type="entry name" value="GNAT"/>
    <property type="match status" value="1"/>
</dbReference>
<evidence type="ECO:0000256" key="2">
    <source>
        <dbReference type="ARBA" id="ARBA00023315"/>
    </source>
</evidence>
<accession>A0A285TPY7</accession>
<dbReference type="EMBL" id="OBMQ01000015">
    <property type="protein sequence ID" value="SOC23132.1"/>
    <property type="molecule type" value="Genomic_DNA"/>
</dbReference>
<name>A0A285TPY7_9BACL</name>
<dbReference type="GO" id="GO:0007064">
    <property type="term" value="P:mitotic sister chromatid cohesion"/>
    <property type="evidence" value="ECO:0007669"/>
    <property type="project" value="TreeGrafter"/>
</dbReference>
<dbReference type="PANTHER" id="PTHR42919:SF8">
    <property type="entry name" value="N-ALPHA-ACETYLTRANSFERASE 50"/>
    <property type="match status" value="1"/>
</dbReference>
<protein>
    <submittedName>
        <fullName evidence="4">Acetyltransferase (GNAT) family protein</fullName>
    </submittedName>
</protein>
<dbReference type="Proteomes" id="UP000219636">
    <property type="component" value="Unassembled WGS sequence"/>
</dbReference>
<dbReference type="InterPro" id="IPR016181">
    <property type="entry name" value="Acyl_CoA_acyltransferase"/>
</dbReference>
<gene>
    <name evidence="4" type="ORF">SAMN05880501_11513</name>
</gene>
<dbReference type="GO" id="GO:0016747">
    <property type="term" value="F:acyltransferase activity, transferring groups other than amino-acyl groups"/>
    <property type="evidence" value="ECO:0007669"/>
    <property type="project" value="InterPro"/>
</dbReference>
<dbReference type="Gene3D" id="3.40.630.30">
    <property type="match status" value="1"/>
</dbReference>
<dbReference type="SUPFAM" id="SSF55729">
    <property type="entry name" value="Acyl-CoA N-acyltransferases (Nat)"/>
    <property type="match status" value="1"/>
</dbReference>
<dbReference type="Pfam" id="PF00583">
    <property type="entry name" value="Acetyltransf_1"/>
    <property type="match status" value="1"/>
</dbReference>
<dbReference type="AlphaFoldDB" id="A0A285TPY7"/>
<keyword evidence="5" id="KW-1185">Reference proteome</keyword>
<reference evidence="5" key="1">
    <citation type="submission" date="2017-08" db="EMBL/GenBank/DDBJ databases">
        <authorList>
            <person name="Varghese N."/>
            <person name="Submissions S."/>
        </authorList>
    </citation>
    <scope>NUCLEOTIDE SEQUENCE [LARGE SCALE GENOMIC DNA]</scope>
    <source>
        <strain evidence="5">JC22</strain>
    </source>
</reference>
<organism evidence="4 5">
    <name type="scientific">Ureibacillus xyleni</name>
    <dbReference type="NCBI Taxonomy" id="614648"/>
    <lineage>
        <taxon>Bacteria</taxon>
        <taxon>Bacillati</taxon>
        <taxon>Bacillota</taxon>
        <taxon>Bacilli</taxon>
        <taxon>Bacillales</taxon>
        <taxon>Caryophanaceae</taxon>
        <taxon>Ureibacillus</taxon>
    </lineage>
</organism>
<keyword evidence="2" id="KW-0012">Acyltransferase</keyword>
<proteinExistence type="predicted"/>
<dbReference type="PANTHER" id="PTHR42919">
    <property type="entry name" value="N-ALPHA-ACETYLTRANSFERASE"/>
    <property type="match status" value="1"/>
</dbReference>
<dbReference type="GO" id="GO:0031415">
    <property type="term" value="C:NatA complex"/>
    <property type="evidence" value="ECO:0007669"/>
    <property type="project" value="TreeGrafter"/>
</dbReference>
<keyword evidence="1 4" id="KW-0808">Transferase</keyword>
<evidence type="ECO:0000313" key="5">
    <source>
        <dbReference type="Proteomes" id="UP000219636"/>
    </source>
</evidence>
<feature type="domain" description="N-acetyltransferase" evidence="3">
    <location>
        <begin position="1"/>
        <end position="72"/>
    </location>
</feature>
<evidence type="ECO:0000256" key="1">
    <source>
        <dbReference type="ARBA" id="ARBA00022679"/>
    </source>
</evidence>